<dbReference type="Gene3D" id="2.40.10.10">
    <property type="entry name" value="Trypsin-like serine proteases"/>
    <property type="match status" value="2"/>
</dbReference>
<evidence type="ECO:0000256" key="25">
    <source>
        <dbReference type="ARBA" id="ARBA00023136"/>
    </source>
</evidence>
<proteinExistence type="predicted"/>
<dbReference type="InterPro" id="IPR001676">
    <property type="entry name" value="Picornavirus_capsid"/>
</dbReference>
<dbReference type="Pfam" id="PF00910">
    <property type="entry name" value="RNA_helicase"/>
    <property type="match status" value="1"/>
</dbReference>
<evidence type="ECO:0000256" key="21">
    <source>
        <dbReference type="ARBA" id="ARBA00022870"/>
    </source>
</evidence>
<sequence>MQMETLGNTITSVVTDTLSVAAETTLQTLPGVATTNETQSANAIITTADPTVSTTGPNPTDGSTDDYLSCSYSVDTAKQNVEKMIFIQDMNVSNSYPPGEILTIQSVPSCFIKDSTCPASGQFRYFDLVRTGAHFKLMSSFTAGSSGAIIMFYLPGMTIKPLPRQGSRPSNAHCNSYFDWETVLHAPHVILDVGHMSEASLTIPYMSSRNYEVISSSEHQGWLVVAVFSKIYYPSNTNNAVTVTLFGEMLDLDLQAPQYVQGRKIHPRRRLPRPVTSVQDKPHVIVDPGYGTANLASTAALNRAESLSVAMERTNVDYRTTGCASEVRSFKEVLRRWTIIHESDFTGNAIDNDGGPWSYSKTPGQVLSTRRIQWLNGMWKAISDKYVGFRGTIEIRLLIFSSVFHKGKLQLCWAPRKLDVTSSSQLSRGRNTIYAVADAQGGGVVLTLPFTSENWRKPFSVYGNWFLMVLNRLSYNATSASEIHYKLLMRAGKDFELYVPKYGRQIFRTFVDRWGQTPAIPSLLDQEEVDGEAIEARKQLERDSLEVLDNQNNEDDIVEKAMANPSNEDISDQFDSEPTYFINFESHKVPVQSEDHSDLKNVFSRFMYLGAVPNNVRHTWFDLALPYNGMLSLARTFAYCTGEIAIAISNKTDTKIIVSHSWYDTGFAYSHVNQYMSAGAMIIPGNEIKVFTIPYYNMSPFVETTSPIAFGCLHFLGTEAGVKADVFLSLGKCHFFSPMPLPISQVQQSGGPTAIYNTCESGGHALEDQGNGCEELKLVMRRKQCIDSVEVHKSCRLHYFQPRCCKCQEWEYKEFIGPEPICLGPYKDVRPKFYCQCKKGIHHFQCDDHFGRQMCCGCAHIYGWLDQAERDYFEKHVKPWKSQEDLSKEGIEPNPGPFQYVACDLTSPVFKCQPHRFCDSKSQSHQNCPQHHSPDSLMCCLCSARLRIVDNRYKETDAKWLSRYGVEMNPGPVLTSQEAVAHFCATLLDPCQQKPESMVRVPAKPKCWTMRFHFDCENHQHLAKEMCCLCAAGSRVTQDLYAVTNQDQLSKQGIESNPGPTLVYKDRGLYKHYGVQVGDKIFHINTENILDAVISGKANVMMEDNIMGWETVGDEYVTVAERYLQAGSMPDFKFNVDQNCETWAKHLLGDYGPTQGEILKHRLAQCVALGMLAQFAMSSQGLGSTVQGMMTKLTDLIFGNLENQIVKLVIRAVVRILCYLILYIHSPNLMTTGVLAALLILDATSITVDDPLKVMTKALINGDFTEFCAAVLEKCDTVDADALADTIPTFTSFVDQGMEDEGPNPKPFNDWTTCAKNIQWWMEGIVKAFKWIKEKLFPSDLNSLAKWMEENEDNIATTIALADEHLVLLKTDKEYATSSQTKKKHIALCDTISGMMLKMKDDPRLNPMISRLNILMGKLQSINFEPEAEWTHRPEPLGMWINGAPGVGKSFLTNFITKRLKEKYGWNIYANATGSNHMDGYTDQEVHVFDDFGQQREETDYTLMCNLISSVPFIVPKAEVTAKGTTYKGRAVLVTTNRRDFSSVALFDAEALERRFPFKYQIRPKSKYELNGKLNVALAMRDGALLSGNAWERNLGIAGLDKWEPLDGDTLMEEICTELMIRENIAKFMNQGNSDPLFAILEQSKIDFDWQSLEEQAAMFTRRPPKGKIQKFKVWVSDSVAKIKSFVEKNRTWFLALGAIGSIISVCSFLIPRVSMFTQSFYEGSTKVAKLSKNFKVAAAQHNAKFEDQGLMDMRHICQRLVNLRGPKGTATGLALGGKTIITYGHEEFHSLEFVKDTQVNANLSPPVAVRISDEPTDLALYQADTLFQFKNAYHLIHDEDYRGKGYLIWKNQTEYMILAVDNIRPAHPITTNQGTISSRVYMYNAKTGAGTCGGILVGLVNGNPKILGIHTSGNGVTGAANRLYSFFDQGQVTKKVSEDKPKYFQPRKSAYVPSPVYVHTDVGPPVLSKNDPRLEVEVDDITVRAAEKYIGNTFDPPPSIFEHAKARLAENLSKVLEYKPPPLTYSEATSTEILDIDWTTSPGEKYKGKTKKELVASESFKTDVLAQLANPNTYFVTYLKDELRSNEKIRNGNTRAIEACNFDYTVAFRMVMGHHYKNIMNDVEQLSEICVGINPYVYFDTIVDSLYDYNLCLDYKKFDGSLSPQVMEAAVEVFSWFASNPDLVKAIHQPTIYSTNWVSNQVWTVEGGMCSGSPCTSILNSAVNILVISTMMMSYGYDPKELRLLTYGDDCVISVPYKVDVSDFKKRLKNYFGMTVTNFDKTEEFKWLSRGEISFLKRTPAILEGTTKLVGALDLDSMREKIQWTRSLNDFSSQLESFQLELALHGREVYEKEIQELRKRSPGSAWMPFDVALHRMKGICDIL</sequence>
<keyword evidence="26" id="KW-1035">Host cytoplasm</keyword>
<evidence type="ECO:0000256" key="18">
    <source>
        <dbReference type="ARBA" id="ARBA00022807"/>
    </source>
</evidence>
<evidence type="ECO:0000256" key="7">
    <source>
        <dbReference type="ARBA" id="ARBA00022520"/>
    </source>
</evidence>
<dbReference type="InterPro" id="IPR027417">
    <property type="entry name" value="P-loop_NTPase"/>
</dbReference>
<dbReference type="PROSITE" id="PS50507">
    <property type="entry name" value="RDRP_SSRNA_POS"/>
    <property type="match status" value="1"/>
</dbReference>
<accession>A0AAF0YZ54</accession>
<keyword evidence="4" id="KW-0813">Transport</keyword>
<feature type="domain" description="Peptidase C3" evidence="32">
    <location>
        <begin position="1743"/>
        <end position="1933"/>
    </location>
</feature>
<protein>
    <recommendedName>
        <fullName evidence="3">Genome polyprotein</fullName>
    </recommendedName>
</protein>
<evidence type="ECO:0000256" key="5">
    <source>
        <dbReference type="ARBA" id="ARBA00022484"/>
    </source>
</evidence>
<keyword evidence="9" id="KW-0167">Capsid protein</keyword>
<evidence type="ECO:0000256" key="14">
    <source>
        <dbReference type="ARBA" id="ARBA00022741"/>
    </source>
</evidence>
<evidence type="ECO:0000313" key="33">
    <source>
        <dbReference type="EMBL" id="WPD49028.1"/>
    </source>
</evidence>
<evidence type="ECO:0000256" key="9">
    <source>
        <dbReference type="ARBA" id="ARBA00022561"/>
    </source>
</evidence>
<dbReference type="GO" id="GO:0039694">
    <property type="term" value="P:viral RNA genome replication"/>
    <property type="evidence" value="ECO:0007669"/>
    <property type="project" value="InterPro"/>
</dbReference>
<keyword evidence="8" id="KW-0597">Phosphoprotein</keyword>
<keyword evidence="28" id="KW-0407">Ion channel</keyword>
<dbReference type="GO" id="GO:0044162">
    <property type="term" value="C:host cell cytoplasmic vesicle membrane"/>
    <property type="evidence" value="ECO:0007669"/>
    <property type="project" value="UniProtKB-SubCell"/>
</dbReference>
<dbReference type="GO" id="GO:0005198">
    <property type="term" value="F:structural molecule activity"/>
    <property type="evidence" value="ECO:0007669"/>
    <property type="project" value="InterPro"/>
</dbReference>
<dbReference type="Gene3D" id="2.60.120.20">
    <property type="match status" value="2"/>
</dbReference>
<keyword evidence="11" id="KW-0645">Protease</keyword>
<evidence type="ECO:0000256" key="20">
    <source>
        <dbReference type="ARBA" id="ARBA00022844"/>
    </source>
</evidence>
<evidence type="ECO:0000256" key="22">
    <source>
        <dbReference type="ARBA" id="ARBA00022953"/>
    </source>
</evidence>
<keyword evidence="10" id="KW-0945">Host-virus interaction</keyword>
<evidence type="ECO:0000256" key="17">
    <source>
        <dbReference type="ARBA" id="ARBA00022806"/>
    </source>
</evidence>
<dbReference type="InterPro" id="IPR029053">
    <property type="entry name" value="Viral_coat"/>
</dbReference>
<dbReference type="GO" id="GO:0003968">
    <property type="term" value="F:RNA-directed RNA polymerase activity"/>
    <property type="evidence" value="ECO:0007669"/>
    <property type="project" value="UniProtKB-KW"/>
</dbReference>
<keyword evidence="22" id="KW-0693">Viral RNA replication</keyword>
<dbReference type="GO" id="GO:0005524">
    <property type="term" value="F:ATP binding"/>
    <property type="evidence" value="ECO:0007669"/>
    <property type="project" value="UniProtKB-KW"/>
</dbReference>
<dbReference type="GO" id="GO:0019028">
    <property type="term" value="C:viral capsid"/>
    <property type="evidence" value="ECO:0007669"/>
    <property type="project" value="UniProtKB-KW"/>
</dbReference>
<keyword evidence="15" id="KW-0378">Hydrolase</keyword>
<organism evidence="33">
    <name type="scientific">Grusopivirus sp</name>
    <dbReference type="NCBI Taxonomy" id="2809444"/>
    <lineage>
        <taxon>Viruses</taxon>
        <taxon>Riboviria</taxon>
        <taxon>Orthornavirae</taxon>
        <taxon>Pisuviricota</taxon>
        <taxon>Pisoniviricetes</taxon>
        <taxon>Picornavirales</taxon>
        <taxon>Picornaviridae</taxon>
        <taxon>Paavivirinae</taxon>
        <taxon>Grusopivirus</taxon>
    </lineage>
</organism>
<keyword evidence="25" id="KW-0472">Membrane</keyword>
<dbReference type="CDD" id="cd00205">
    <property type="entry name" value="rhv_like"/>
    <property type="match status" value="2"/>
</dbReference>
<dbReference type="SUPFAM" id="SSF88633">
    <property type="entry name" value="Positive stranded ssRNA viruses"/>
    <property type="match status" value="3"/>
</dbReference>
<keyword evidence="14" id="KW-0547">Nucleotide-binding</keyword>
<evidence type="ECO:0000259" key="30">
    <source>
        <dbReference type="PROSITE" id="PS50507"/>
    </source>
</evidence>
<evidence type="ECO:0000256" key="12">
    <source>
        <dbReference type="ARBA" id="ARBA00022679"/>
    </source>
</evidence>
<dbReference type="InterPro" id="IPR044067">
    <property type="entry name" value="PCV_3C_PRO"/>
</dbReference>
<dbReference type="CDD" id="cd23193">
    <property type="entry name" value="ps-ssRNA_Picornaviridae"/>
    <property type="match status" value="1"/>
</dbReference>
<evidence type="ECO:0000259" key="32">
    <source>
        <dbReference type="PROSITE" id="PS51874"/>
    </source>
</evidence>
<keyword evidence="5" id="KW-0696">RNA-directed RNA polymerase</keyword>
<evidence type="ECO:0000256" key="24">
    <source>
        <dbReference type="ARBA" id="ARBA00023065"/>
    </source>
</evidence>
<dbReference type="InterPro" id="IPR009003">
    <property type="entry name" value="Peptidase_S1_PA"/>
</dbReference>
<keyword evidence="20" id="KW-0946">Virion</keyword>
<evidence type="ECO:0000256" key="10">
    <source>
        <dbReference type="ARBA" id="ARBA00022581"/>
    </source>
</evidence>
<feature type="region of interest" description="Disordered" evidence="29">
    <location>
        <begin position="43"/>
        <end position="64"/>
    </location>
</feature>
<dbReference type="Pfam" id="PF00548">
    <property type="entry name" value="Peptidase_C3"/>
    <property type="match status" value="1"/>
</dbReference>
<dbReference type="GO" id="GO:0004197">
    <property type="term" value="F:cysteine-type endopeptidase activity"/>
    <property type="evidence" value="ECO:0007669"/>
    <property type="project" value="InterPro"/>
</dbReference>
<evidence type="ECO:0000259" key="31">
    <source>
        <dbReference type="PROSITE" id="PS51218"/>
    </source>
</evidence>
<comment type="subcellular location">
    <subcellularLocation>
        <location evidence="1">Host cytoplasmic vesicle membrane</location>
        <topology evidence="1">Peripheral membrane protein</topology>
        <orientation evidence="1">Cytoplasmic side</orientation>
    </subcellularLocation>
    <subcellularLocation>
        <location evidence="2">Virion</location>
    </subcellularLocation>
</comment>
<dbReference type="Gene3D" id="3.30.70.270">
    <property type="match status" value="1"/>
</dbReference>
<evidence type="ECO:0000256" key="19">
    <source>
        <dbReference type="ARBA" id="ARBA00022840"/>
    </source>
</evidence>
<evidence type="ECO:0000256" key="28">
    <source>
        <dbReference type="ARBA" id="ARBA00023303"/>
    </source>
</evidence>
<evidence type="ECO:0000256" key="29">
    <source>
        <dbReference type="SAM" id="MobiDB-lite"/>
    </source>
</evidence>
<dbReference type="InterPro" id="IPR014759">
    <property type="entry name" value="Helicase_SF3_ssRNA_vir"/>
</dbReference>
<dbReference type="InterPro" id="IPR000199">
    <property type="entry name" value="Peptidase_C3A/C3B_picornavir"/>
</dbReference>
<feature type="domain" description="RdRp catalytic" evidence="30">
    <location>
        <begin position="2149"/>
        <end position="2264"/>
    </location>
</feature>
<name>A0AAF0YZ54_9PICO</name>
<evidence type="ECO:0000256" key="3">
    <source>
        <dbReference type="ARBA" id="ARBA00020107"/>
    </source>
</evidence>
<dbReference type="GO" id="GO:0003724">
    <property type="term" value="F:RNA helicase activity"/>
    <property type="evidence" value="ECO:0007669"/>
    <property type="project" value="InterPro"/>
</dbReference>
<keyword evidence="17" id="KW-0347">Helicase</keyword>
<dbReference type="PROSITE" id="PS51218">
    <property type="entry name" value="SF3_HELICASE_2"/>
    <property type="match status" value="1"/>
</dbReference>
<keyword evidence="16" id="KW-1161">Viral attachment to host cell</keyword>
<evidence type="ECO:0000256" key="2">
    <source>
        <dbReference type="ARBA" id="ARBA00004328"/>
    </source>
</evidence>
<dbReference type="GO" id="GO:0019062">
    <property type="term" value="P:virion attachment to host cell"/>
    <property type="evidence" value="ECO:0007669"/>
    <property type="project" value="UniProtKB-KW"/>
</dbReference>
<dbReference type="Pfam" id="PF00680">
    <property type="entry name" value="RdRP_1"/>
    <property type="match status" value="1"/>
</dbReference>
<dbReference type="GO" id="GO:0006508">
    <property type="term" value="P:proteolysis"/>
    <property type="evidence" value="ECO:0007669"/>
    <property type="project" value="UniProtKB-KW"/>
</dbReference>
<dbReference type="GO" id="GO:0046718">
    <property type="term" value="P:symbiont entry into host cell"/>
    <property type="evidence" value="ECO:0007669"/>
    <property type="project" value="UniProtKB-KW"/>
</dbReference>
<dbReference type="PROSITE" id="PS51874">
    <property type="entry name" value="PCV_3C_PRO"/>
    <property type="match status" value="1"/>
</dbReference>
<keyword evidence="21" id="KW-1043">Host membrane</keyword>
<evidence type="ECO:0000256" key="26">
    <source>
        <dbReference type="ARBA" id="ARBA00023200"/>
    </source>
</evidence>
<evidence type="ECO:0000256" key="13">
    <source>
        <dbReference type="ARBA" id="ARBA00022695"/>
    </source>
</evidence>
<evidence type="ECO:0000256" key="15">
    <source>
        <dbReference type="ARBA" id="ARBA00022801"/>
    </source>
</evidence>
<dbReference type="Gene3D" id="1.20.960.20">
    <property type="match status" value="1"/>
</dbReference>
<dbReference type="InterPro" id="IPR033703">
    <property type="entry name" value="Rhv-like"/>
</dbReference>
<keyword evidence="12" id="KW-0808">Transferase</keyword>
<evidence type="ECO:0000256" key="4">
    <source>
        <dbReference type="ARBA" id="ARBA00022448"/>
    </source>
</evidence>
<dbReference type="SUPFAM" id="SSF56672">
    <property type="entry name" value="DNA/RNA polymerases"/>
    <property type="match status" value="1"/>
</dbReference>
<reference evidence="33" key="1">
    <citation type="journal article" date="2023" name="Viruses">
        <title>Identification of Multiple Novel Viruses in Fecal Samples of Black-Necked Cranes Using Viral Metagenomic Methods.</title>
        <authorList>
            <person name="Zhao Q."/>
            <person name="Zhao R."/>
            <person name="Sun Y."/>
            <person name="Ji L."/>
            <person name="Xi Y."/>
            <person name="Wang X."/>
            <person name="Shen Q."/>
            <person name="Ji L."/>
            <person name="Wang Y."/>
            <person name="You Z."/>
            <person name="Yang S."/>
            <person name="Zhang W."/>
        </authorList>
    </citation>
    <scope>NUCLEOTIDE SEQUENCE</scope>
    <source>
        <strain evidence="33">Gupv-D1</strain>
    </source>
</reference>
<keyword evidence="18" id="KW-0788">Thiol protease</keyword>
<dbReference type="GO" id="GO:0015267">
    <property type="term" value="F:channel activity"/>
    <property type="evidence" value="ECO:0007669"/>
    <property type="project" value="UniProtKB-KW"/>
</dbReference>
<evidence type="ECO:0000256" key="16">
    <source>
        <dbReference type="ARBA" id="ARBA00022804"/>
    </source>
</evidence>
<evidence type="ECO:0000256" key="27">
    <source>
        <dbReference type="ARBA" id="ARBA00023296"/>
    </source>
</evidence>
<keyword evidence="19" id="KW-0067">ATP-binding</keyword>
<dbReference type="InterPro" id="IPR043128">
    <property type="entry name" value="Rev_trsase/Diguanyl_cyclase"/>
</dbReference>
<dbReference type="InterPro" id="IPR001205">
    <property type="entry name" value="RNA-dir_pol_C"/>
</dbReference>
<evidence type="ECO:0000256" key="1">
    <source>
        <dbReference type="ARBA" id="ARBA00004295"/>
    </source>
</evidence>
<feature type="domain" description="SF3 helicase" evidence="31">
    <location>
        <begin position="1412"/>
        <end position="1575"/>
    </location>
</feature>
<keyword evidence="13" id="KW-0548">Nucleotidyltransferase</keyword>
<dbReference type="SUPFAM" id="SSF50494">
    <property type="entry name" value="Trypsin-like serine proteases"/>
    <property type="match status" value="1"/>
</dbReference>
<keyword evidence="27" id="KW-1160">Virus entry into host cell</keyword>
<keyword evidence="24" id="KW-0406">Ion transport</keyword>
<dbReference type="InterPro" id="IPR000605">
    <property type="entry name" value="Helicase_SF3_ssDNA/RNA_vir"/>
</dbReference>
<dbReference type="GO" id="GO:0006351">
    <property type="term" value="P:DNA-templated transcription"/>
    <property type="evidence" value="ECO:0007669"/>
    <property type="project" value="InterPro"/>
</dbReference>
<evidence type="ECO:0000256" key="8">
    <source>
        <dbReference type="ARBA" id="ARBA00022553"/>
    </source>
</evidence>
<dbReference type="Pfam" id="PF00073">
    <property type="entry name" value="Rhv"/>
    <property type="match status" value="1"/>
</dbReference>
<dbReference type="InterPro" id="IPR007094">
    <property type="entry name" value="RNA-dir_pol_PSvirus"/>
</dbReference>
<evidence type="ECO:0000256" key="11">
    <source>
        <dbReference type="ARBA" id="ARBA00022670"/>
    </source>
</evidence>
<keyword evidence="23" id="KW-1182">Viral ion channel</keyword>
<evidence type="ECO:0000256" key="6">
    <source>
        <dbReference type="ARBA" id="ARBA00022488"/>
    </source>
</evidence>
<dbReference type="SUPFAM" id="SSF52540">
    <property type="entry name" value="P-loop containing nucleoside triphosphate hydrolases"/>
    <property type="match status" value="1"/>
</dbReference>
<feature type="compositionally biased region" description="Polar residues" evidence="29">
    <location>
        <begin position="43"/>
        <end position="62"/>
    </location>
</feature>
<keyword evidence="7" id="KW-0191">Covalent protein-RNA linkage</keyword>
<evidence type="ECO:0000256" key="23">
    <source>
        <dbReference type="ARBA" id="ARBA00023039"/>
    </source>
</evidence>
<dbReference type="GO" id="GO:0003723">
    <property type="term" value="F:RNA binding"/>
    <property type="evidence" value="ECO:0007669"/>
    <property type="project" value="InterPro"/>
</dbReference>
<dbReference type="GO" id="GO:0034220">
    <property type="term" value="P:monoatomic ion transmembrane transport"/>
    <property type="evidence" value="ECO:0007669"/>
    <property type="project" value="UniProtKB-KW"/>
</dbReference>
<keyword evidence="6" id="KW-1036">Host cytoplasmic vesicle</keyword>
<dbReference type="EMBL" id="OR532954">
    <property type="protein sequence ID" value="WPD49028.1"/>
    <property type="molecule type" value="Genomic_RNA"/>
</dbReference>
<dbReference type="InterPro" id="IPR043504">
    <property type="entry name" value="Peptidase_S1_PA_chymotrypsin"/>
</dbReference>
<reference evidence="33" key="2">
    <citation type="submission" date="2023-08" db="EMBL/GenBank/DDBJ databases">
        <authorList>
            <person name="Yang S."/>
            <person name="Zhao Q."/>
            <person name="Wang Y."/>
            <person name="Zhang W."/>
        </authorList>
    </citation>
    <scope>NUCLEOTIDE SEQUENCE</scope>
    <source>
        <strain evidence="33">Gupv-D1</strain>
    </source>
</reference>
<dbReference type="InterPro" id="IPR043502">
    <property type="entry name" value="DNA/RNA_pol_sf"/>
</dbReference>